<dbReference type="Proteomes" id="UP000321337">
    <property type="component" value="Unassembled WGS sequence"/>
</dbReference>
<evidence type="ECO:0000313" key="2">
    <source>
        <dbReference type="EMBL" id="GEP32098.1"/>
    </source>
</evidence>
<feature type="chain" id="PRO_5022128391" description="Rhodanese domain-containing protein" evidence="1">
    <location>
        <begin position="24"/>
        <end position="98"/>
    </location>
</feature>
<dbReference type="OrthoDB" id="9784009at2"/>
<proteinExistence type="predicted"/>
<evidence type="ECO:0000313" key="3">
    <source>
        <dbReference type="Proteomes" id="UP000321337"/>
    </source>
</evidence>
<evidence type="ECO:0008006" key="4">
    <source>
        <dbReference type="Google" id="ProtNLM"/>
    </source>
</evidence>
<keyword evidence="3" id="KW-1185">Reference proteome</keyword>
<sequence>MRFLWAGLLLLQVLGGCAKALLAQGVPVYDVRRPDEWRPGVVPGSPTLARELMEKHSYGKVYNVTHGMQDWLKPSCRPRLVHAAGMVLMQLIWTGSHA</sequence>
<dbReference type="InterPro" id="IPR036873">
    <property type="entry name" value="Rhodanese-like_dom_sf"/>
</dbReference>
<gene>
    <name evidence="2" type="ORF">TPL01_32360</name>
</gene>
<dbReference type="AlphaFoldDB" id="A0A512LC79"/>
<organism evidence="2 3">
    <name type="scientific">Sulfuriferula plumbiphila</name>
    <dbReference type="NCBI Taxonomy" id="171865"/>
    <lineage>
        <taxon>Bacteria</taxon>
        <taxon>Pseudomonadati</taxon>
        <taxon>Pseudomonadota</taxon>
        <taxon>Betaproteobacteria</taxon>
        <taxon>Nitrosomonadales</taxon>
        <taxon>Sulfuricellaceae</taxon>
        <taxon>Sulfuriferula</taxon>
    </lineage>
</organism>
<dbReference type="RefSeq" id="WP_147075033.1">
    <property type="nucleotide sequence ID" value="NZ_AP021884.1"/>
</dbReference>
<evidence type="ECO:0000256" key="1">
    <source>
        <dbReference type="SAM" id="SignalP"/>
    </source>
</evidence>
<accession>A0A512LC79</accession>
<protein>
    <recommendedName>
        <fullName evidence="4">Rhodanese domain-containing protein</fullName>
    </recommendedName>
</protein>
<dbReference type="EMBL" id="BKAD01000047">
    <property type="protein sequence ID" value="GEP32098.1"/>
    <property type="molecule type" value="Genomic_DNA"/>
</dbReference>
<reference evidence="2 3" key="1">
    <citation type="submission" date="2019-07" db="EMBL/GenBank/DDBJ databases">
        <title>Whole genome shotgun sequence of Thiobacillus plumbophilus NBRC 107929.</title>
        <authorList>
            <person name="Hosoyama A."/>
            <person name="Uohara A."/>
            <person name="Ohji S."/>
            <person name="Ichikawa N."/>
        </authorList>
    </citation>
    <scope>NUCLEOTIDE SEQUENCE [LARGE SCALE GENOMIC DNA]</scope>
    <source>
        <strain evidence="2 3">NBRC 107929</strain>
    </source>
</reference>
<dbReference type="SUPFAM" id="SSF52821">
    <property type="entry name" value="Rhodanese/Cell cycle control phosphatase"/>
    <property type="match status" value="1"/>
</dbReference>
<dbReference type="PROSITE" id="PS51257">
    <property type="entry name" value="PROKAR_LIPOPROTEIN"/>
    <property type="match status" value="1"/>
</dbReference>
<keyword evidence="1" id="KW-0732">Signal</keyword>
<comment type="caution">
    <text evidence="2">The sequence shown here is derived from an EMBL/GenBank/DDBJ whole genome shotgun (WGS) entry which is preliminary data.</text>
</comment>
<feature type="signal peptide" evidence="1">
    <location>
        <begin position="1"/>
        <end position="23"/>
    </location>
</feature>
<name>A0A512LC79_9PROT</name>